<accession>A0A419PX27</accession>
<dbReference type="EMBL" id="NIRI02000056">
    <property type="protein sequence ID" value="KAG5445660.1"/>
    <property type="molecule type" value="Genomic_DNA"/>
</dbReference>
<name>A0A419PX27_CLOSI</name>
<evidence type="ECO:0000313" key="1">
    <source>
        <dbReference type="EMBL" id="KAG5445660.1"/>
    </source>
</evidence>
<dbReference type="AlphaFoldDB" id="A0A419PX27"/>
<reference evidence="1 2" key="2">
    <citation type="journal article" date="2021" name="Genomics">
        <title>High-quality reference genome for Clonorchis sinensis.</title>
        <authorList>
            <person name="Young N.D."/>
            <person name="Stroehlein A.J."/>
            <person name="Kinkar L."/>
            <person name="Wang T."/>
            <person name="Sohn W.M."/>
            <person name="Chang B.C.H."/>
            <person name="Kaur P."/>
            <person name="Weisz D."/>
            <person name="Dudchenko O."/>
            <person name="Aiden E.L."/>
            <person name="Korhonen P.K."/>
            <person name="Gasser R.B."/>
        </authorList>
    </citation>
    <scope>NUCLEOTIDE SEQUENCE [LARGE SCALE GENOMIC DNA]</scope>
    <source>
        <strain evidence="1">Cs-k2</strain>
    </source>
</reference>
<dbReference type="InParanoid" id="A0A419PX27"/>
<dbReference type="OrthoDB" id="10610743at2759"/>
<sequence length="181" mass="19719">MISLIEVISGDRSHGSTEIIFGHYRISGPLPFPWLSVSTTLRGRLSHSPSLDLCSGPAGIFLRDLSSATVRSDIQCLRAPGGAVLQAKFPALYKEKLTTRPPSTSVDSRNLQRLQPGAVRITRSPSWKTSSTDSTQAFHDFFHTLLVGQGLATSLLPPQKFTQRRSSKVSGFILLHTSSCI</sequence>
<gene>
    <name evidence="1" type="ORF">CSKR_104805</name>
</gene>
<evidence type="ECO:0000313" key="2">
    <source>
        <dbReference type="Proteomes" id="UP000286415"/>
    </source>
</evidence>
<reference evidence="1 2" key="1">
    <citation type="journal article" date="2018" name="Biotechnol. Adv.">
        <title>Improved genomic resources and new bioinformatic workflow for the carcinogenic parasite Clonorchis sinensis: Biotechnological implications.</title>
        <authorList>
            <person name="Wang D."/>
            <person name="Korhonen P.K."/>
            <person name="Gasser R.B."/>
            <person name="Young N.D."/>
        </authorList>
    </citation>
    <scope>NUCLEOTIDE SEQUENCE [LARGE SCALE GENOMIC DNA]</scope>
    <source>
        <strain evidence="1">Cs-k2</strain>
    </source>
</reference>
<keyword evidence="2" id="KW-1185">Reference proteome</keyword>
<dbReference type="Proteomes" id="UP000286415">
    <property type="component" value="Unassembled WGS sequence"/>
</dbReference>
<proteinExistence type="predicted"/>
<organism evidence="1 2">
    <name type="scientific">Clonorchis sinensis</name>
    <name type="common">Chinese liver fluke</name>
    <dbReference type="NCBI Taxonomy" id="79923"/>
    <lineage>
        <taxon>Eukaryota</taxon>
        <taxon>Metazoa</taxon>
        <taxon>Spiralia</taxon>
        <taxon>Lophotrochozoa</taxon>
        <taxon>Platyhelminthes</taxon>
        <taxon>Trematoda</taxon>
        <taxon>Digenea</taxon>
        <taxon>Opisthorchiida</taxon>
        <taxon>Opisthorchiata</taxon>
        <taxon>Opisthorchiidae</taxon>
        <taxon>Clonorchis</taxon>
    </lineage>
</organism>
<comment type="caution">
    <text evidence="1">The sequence shown here is derived from an EMBL/GenBank/DDBJ whole genome shotgun (WGS) entry which is preliminary data.</text>
</comment>
<protein>
    <submittedName>
        <fullName evidence="1">Uncharacterized protein</fullName>
    </submittedName>
</protein>